<keyword evidence="4" id="KW-1134">Transmembrane beta strand</keyword>
<dbReference type="GO" id="GO:0006811">
    <property type="term" value="P:monoatomic ion transport"/>
    <property type="evidence" value="ECO:0007669"/>
    <property type="project" value="UniProtKB-KW"/>
</dbReference>
<dbReference type="GO" id="GO:0009279">
    <property type="term" value="C:cell outer membrane"/>
    <property type="evidence" value="ECO:0007669"/>
    <property type="project" value="UniProtKB-SubCell"/>
</dbReference>
<evidence type="ECO:0000256" key="7">
    <source>
        <dbReference type="ARBA" id="ARBA00023114"/>
    </source>
</evidence>
<name>A0A9D7HLV2_9PROT</name>
<dbReference type="SUPFAM" id="SSF56935">
    <property type="entry name" value="Porins"/>
    <property type="match status" value="1"/>
</dbReference>
<dbReference type="GO" id="GO:0015144">
    <property type="term" value="F:carbohydrate transmembrane transporter activity"/>
    <property type="evidence" value="ECO:0007669"/>
    <property type="project" value="TreeGrafter"/>
</dbReference>
<proteinExistence type="inferred from homology"/>
<dbReference type="InterPro" id="IPR050286">
    <property type="entry name" value="G_neg_Bact_CarbUptk_Porin"/>
</dbReference>
<dbReference type="GO" id="GO:0046930">
    <property type="term" value="C:pore complex"/>
    <property type="evidence" value="ECO:0007669"/>
    <property type="project" value="UniProtKB-KW"/>
</dbReference>
<evidence type="ECO:0000256" key="5">
    <source>
        <dbReference type="ARBA" id="ARBA00022692"/>
    </source>
</evidence>
<gene>
    <name evidence="11" type="ORF">IPH26_16815</name>
</gene>
<evidence type="ECO:0000313" key="12">
    <source>
        <dbReference type="Proteomes" id="UP000807785"/>
    </source>
</evidence>
<dbReference type="Pfam" id="PF02264">
    <property type="entry name" value="LamB"/>
    <property type="match status" value="1"/>
</dbReference>
<dbReference type="Gene3D" id="2.40.170.10">
    <property type="entry name" value="Porin, LamB type"/>
    <property type="match status" value="1"/>
</dbReference>
<evidence type="ECO:0000256" key="1">
    <source>
        <dbReference type="ARBA" id="ARBA00004571"/>
    </source>
</evidence>
<dbReference type="PANTHER" id="PTHR38762">
    <property type="entry name" value="CRYPTIC OUTER MEMBRANE PORIN BGLH-RELATED"/>
    <property type="match status" value="1"/>
</dbReference>
<reference evidence="11" key="1">
    <citation type="submission" date="2020-10" db="EMBL/GenBank/DDBJ databases">
        <title>Connecting structure to function with the recovery of over 1000 high-quality activated sludge metagenome-assembled genomes encoding full-length rRNA genes using long-read sequencing.</title>
        <authorList>
            <person name="Singleton C.M."/>
            <person name="Petriglieri F."/>
            <person name="Kristensen J.M."/>
            <person name="Kirkegaard R.H."/>
            <person name="Michaelsen T.Y."/>
            <person name="Andersen M.H."/>
            <person name="Karst S.M."/>
            <person name="Dueholm M.S."/>
            <person name="Nielsen P.H."/>
            <person name="Albertsen M."/>
        </authorList>
    </citation>
    <scope>NUCLEOTIDE SEQUENCE</scope>
    <source>
        <strain evidence="11">Bjer_18-Q3-R1-45_BAT3C.347</strain>
    </source>
</reference>
<dbReference type="InterPro" id="IPR036998">
    <property type="entry name" value="Porin_LamB_sf"/>
</dbReference>
<evidence type="ECO:0000256" key="6">
    <source>
        <dbReference type="ARBA" id="ARBA00023065"/>
    </source>
</evidence>
<dbReference type="AlphaFoldDB" id="A0A9D7HLV2"/>
<evidence type="ECO:0000256" key="9">
    <source>
        <dbReference type="ARBA" id="ARBA00023237"/>
    </source>
</evidence>
<keyword evidence="6" id="KW-0406">Ion transport</keyword>
<feature type="chain" id="PRO_5038714319" evidence="10">
    <location>
        <begin position="25"/>
        <end position="410"/>
    </location>
</feature>
<keyword evidence="8" id="KW-0472">Membrane</keyword>
<comment type="subcellular location">
    <subcellularLocation>
        <location evidence="1">Cell outer membrane</location>
        <topology evidence="1">Multi-pass membrane protein</topology>
    </subcellularLocation>
</comment>
<keyword evidence="5" id="KW-0812">Transmembrane</keyword>
<comment type="caution">
    <text evidence="11">The sequence shown here is derived from an EMBL/GenBank/DDBJ whole genome shotgun (WGS) entry which is preliminary data.</text>
</comment>
<organism evidence="11 12">
    <name type="scientific">Candidatus Methylophosphatis roskildensis</name>
    <dbReference type="NCBI Taxonomy" id="2899263"/>
    <lineage>
        <taxon>Bacteria</taxon>
        <taxon>Pseudomonadati</taxon>
        <taxon>Pseudomonadota</taxon>
        <taxon>Betaproteobacteria</taxon>
        <taxon>Nitrosomonadales</taxon>
        <taxon>Sterolibacteriaceae</taxon>
        <taxon>Candidatus Methylophosphatis</taxon>
    </lineage>
</organism>
<evidence type="ECO:0000313" key="11">
    <source>
        <dbReference type="EMBL" id="MBK6974527.1"/>
    </source>
</evidence>
<sequence>MCNQNAVKLGVALAALTFWQQAAALDVNPYIRALGGVNSESGRAACFKLAGAGAKYRLGNECEIYGELLLGQELTKLQDGTTLKANVMLSVFSPTSASKMLTDNSTYGRLAQAYLSAEKLSALNGGSLWFGRRYYKREDIHITDYFYWNPQGTGAGIEDVGVGSVKLSYALFREDNQDQKQYATRHDFQVRGIHVNPNGDLELGLSAIPTSGNSGGGDNGWAVTVQHRQTQILGDGWNKLALQYGVGPGIGLGGTGDLAAKSDVKRLRIVEGVYAQVTPQLGGMLTAVYQKDKSNTGDQTWSSLGGRLTYGISQHIKLQGELGYDRVKPSGGEARNLTKLTIAPSYAWKGTNFWSRPEVRLFYTYAKWNDAARLAANGSTDSAVASLSSSGVFAGQNHGSTVGVQFEGWW</sequence>
<dbReference type="GO" id="GO:0015774">
    <property type="term" value="P:polysaccharide transport"/>
    <property type="evidence" value="ECO:0007669"/>
    <property type="project" value="TreeGrafter"/>
</dbReference>
<keyword evidence="3" id="KW-0813">Transport</keyword>
<comment type="similarity">
    <text evidence="2">Belongs to the porin LamB (TC 1.B.3) family.</text>
</comment>
<feature type="signal peptide" evidence="10">
    <location>
        <begin position="1"/>
        <end position="24"/>
    </location>
</feature>
<evidence type="ECO:0000256" key="3">
    <source>
        <dbReference type="ARBA" id="ARBA00022448"/>
    </source>
</evidence>
<dbReference type="PANTHER" id="PTHR38762:SF1">
    <property type="entry name" value="CRYPTIC OUTER MEMBRANE PORIN BGLH-RELATED"/>
    <property type="match status" value="1"/>
</dbReference>
<evidence type="ECO:0000256" key="8">
    <source>
        <dbReference type="ARBA" id="ARBA00023136"/>
    </source>
</evidence>
<accession>A0A9D7HLV2</accession>
<keyword evidence="10" id="KW-0732">Signal</keyword>
<evidence type="ECO:0000256" key="4">
    <source>
        <dbReference type="ARBA" id="ARBA00022452"/>
    </source>
</evidence>
<dbReference type="EMBL" id="JADJEV010000004">
    <property type="protein sequence ID" value="MBK6974527.1"/>
    <property type="molecule type" value="Genomic_DNA"/>
</dbReference>
<evidence type="ECO:0000256" key="2">
    <source>
        <dbReference type="ARBA" id="ARBA00007055"/>
    </source>
</evidence>
<dbReference type="GO" id="GO:0015288">
    <property type="term" value="F:porin activity"/>
    <property type="evidence" value="ECO:0007669"/>
    <property type="project" value="UniProtKB-KW"/>
</dbReference>
<dbReference type="Proteomes" id="UP000807785">
    <property type="component" value="Unassembled WGS sequence"/>
</dbReference>
<protein>
    <submittedName>
        <fullName evidence="11">Carbohydrate porin</fullName>
    </submittedName>
</protein>
<keyword evidence="9" id="KW-0998">Cell outer membrane</keyword>
<evidence type="ECO:0000256" key="10">
    <source>
        <dbReference type="SAM" id="SignalP"/>
    </source>
</evidence>
<keyword evidence="7" id="KW-0626">Porin</keyword>
<dbReference type="InterPro" id="IPR003192">
    <property type="entry name" value="Porin_LamB"/>
</dbReference>